<keyword evidence="7 8" id="KW-0333">Golgi apparatus</keyword>
<evidence type="ECO:0000256" key="4">
    <source>
        <dbReference type="ARBA" id="ARBA00022448"/>
    </source>
</evidence>
<evidence type="ECO:0000256" key="7">
    <source>
        <dbReference type="ARBA" id="ARBA00023034"/>
    </source>
</evidence>
<organism evidence="9 10">
    <name type="scientific">Toxoplasma gondii RUB</name>
    <dbReference type="NCBI Taxonomy" id="935652"/>
    <lineage>
        <taxon>Eukaryota</taxon>
        <taxon>Sar</taxon>
        <taxon>Alveolata</taxon>
        <taxon>Apicomplexa</taxon>
        <taxon>Conoidasida</taxon>
        <taxon>Coccidia</taxon>
        <taxon>Eucoccidiorida</taxon>
        <taxon>Eimeriorina</taxon>
        <taxon>Sarcocystidae</taxon>
        <taxon>Toxoplasma</taxon>
    </lineage>
</organism>
<dbReference type="PANTHER" id="PTHR13048">
    <property type="entry name" value="TRAFFICKING PROTEIN PARTICLE COMPLEX SUBUNIT 3"/>
    <property type="match status" value="1"/>
</dbReference>
<dbReference type="FunFam" id="3.30.1380.20:FF:000001">
    <property type="entry name" value="Trafficking protein particle complex subunit BET3"/>
    <property type="match status" value="1"/>
</dbReference>
<keyword evidence="5" id="KW-0256">Endoplasmic reticulum</keyword>
<dbReference type="PIRSF" id="PIRSF018293">
    <property type="entry name" value="TRAPP_I_complex_Bet3"/>
    <property type="match status" value="1"/>
</dbReference>
<dbReference type="Pfam" id="PF04051">
    <property type="entry name" value="TRAPP"/>
    <property type="match status" value="1"/>
</dbReference>
<dbReference type="SUPFAM" id="SSF111126">
    <property type="entry name" value="Ligand-binding domain in the NO signalling and Golgi transport"/>
    <property type="match status" value="1"/>
</dbReference>
<keyword evidence="4 8" id="KW-0813">Transport</keyword>
<dbReference type="VEuPathDB" id="ToxoDB:TGRUB_299200"/>
<dbReference type="GO" id="GO:0005794">
    <property type="term" value="C:Golgi apparatus"/>
    <property type="evidence" value="ECO:0007669"/>
    <property type="project" value="UniProtKB-SubCell"/>
</dbReference>
<gene>
    <name evidence="9" type="ORF">TGRUB_299200</name>
</gene>
<dbReference type="OrthoDB" id="10262857at2759"/>
<evidence type="ECO:0000256" key="2">
    <source>
        <dbReference type="ARBA" id="ARBA00004240"/>
    </source>
</evidence>
<comment type="subcellular location">
    <subcellularLocation>
        <location evidence="2">Endoplasmic reticulum</location>
    </subcellularLocation>
    <subcellularLocation>
        <location evidence="1 8">Golgi apparatus</location>
        <location evidence="1 8">cis-Golgi network</location>
    </subcellularLocation>
</comment>
<dbReference type="AlphaFoldDB" id="A0A086LTA9"/>
<dbReference type="GO" id="GO:0048193">
    <property type="term" value="P:Golgi vesicle transport"/>
    <property type="evidence" value="ECO:0007669"/>
    <property type="project" value="InterPro"/>
</dbReference>
<evidence type="ECO:0000256" key="3">
    <source>
        <dbReference type="ARBA" id="ARBA00006218"/>
    </source>
</evidence>
<evidence type="ECO:0000313" key="9">
    <source>
        <dbReference type="EMBL" id="KFG59877.1"/>
    </source>
</evidence>
<dbReference type="InterPro" id="IPR007194">
    <property type="entry name" value="TRAPP_component"/>
</dbReference>
<dbReference type="Proteomes" id="UP000028834">
    <property type="component" value="Unassembled WGS sequence"/>
</dbReference>
<protein>
    <recommendedName>
        <fullName evidence="8">Trafficking protein particle complex subunit</fullName>
    </recommendedName>
</protein>
<dbReference type="InterPro" id="IPR024096">
    <property type="entry name" value="NO_sig/Golgi_transp_ligand-bd"/>
</dbReference>
<comment type="similarity">
    <text evidence="3 8">Belongs to the TRAPP small subunits family. BET3 subfamily.</text>
</comment>
<evidence type="ECO:0000256" key="1">
    <source>
        <dbReference type="ARBA" id="ARBA00004222"/>
    </source>
</evidence>
<comment type="function">
    <text evidence="8">May play a role in vesicular transport from endoplasmic reticulum to Golgi.</text>
</comment>
<evidence type="ECO:0000256" key="8">
    <source>
        <dbReference type="PIRNR" id="PIRNR018293"/>
    </source>
</evidence>
<evidence type="ECO:0000313" key="10">
    <source>
        <dbReference type="Proteomes" id="UP000028834"/>
    </source>
</evidence>
<name>A0A086LTA9_TOXGO</name>
<evidence type="ECO:0000256" key="5">
    <source>
        <dbReference type="ARBA" id="ARBA00022824"/>
    </source>
</evidence>
<sequence length="187" mass="21187">MSKDKFQKQWEVLSQRMEKVNSELLSLTYGTLVTQLLKDFEQVDAINVQLEKMGYNIGVRLIDEFLAKTGMGGCDCFRQTAEVIAKLGLRMFLGVAAEVTNWDADGTTCSLILHENPLADFVELPSSLSQLSYSNLICGVIRGALEQLQMKVNCTFVRDMLKGDDCYEIRLELVELIREEFIDDEDN</sequence>
<dbReference type="GO" id="GO:0016236">
    <property type="term" value="P:macroautophagy"/>
    <property type="evidence" value="ECO:0007669"/>
    <property type="project" value="UniProtKB-ARBA"/>
</dbReference>
<dbReference type="InterPro" id="IPR016721">
    <property type="entry name" value="Bet3"/>
</dbReference>
<accession>A0A086LTA9</accession>
<comment type="caution">
    <text evidence="9">The sequence shown here is derived from an EMBL/GenBank/DDBJ whole genome shotgun (WGS) entry which is preliminary data.</text>
</comment>
<reference evidence="9 10" key="1">
    <citation type="submission" date="2014-05" db="EMBL/GenBank/DDBJ databases">
        <authorList>
            <person name="Sibley D."/>
            <person name="Venepally P."/>
            <person name="Karamycheva S."/>
            <person name="Hadjithomas M."/>
            <person name="Khan A."/>
            <person name="Brunk B."/>
            <person name="Roos D."/>
            <person name="Caler E."/>
            <person name="Lorenzi H."/>
        </authorList>
    </citation>
    <scope>NUCLEOTIDE SEQUENCE [LARGE SCALE GENOMIC DNA]</scope>
    <source>
        <strain evidence="9 10">RUB</strain>
    </source>
</reference>
<evidence type="ECO:0000256" key="6">
    <source>
        <dbReference type="ARBA" id="ARBA00022892"/>
    </source>
</evidence>
<keyword evidence="6 8" id="KW-0931">ER-Golgi transport</keyword>
<dbReference type="EMBL" id="AFYV02002066">
    <property type="protein sequence ID" value="KFG59877.1"/>
    <property type="molecule type" value="Genomic_DNA"/>
</dbReference>
<dbReference type="Gene3D" id="3.30.1380.20">
    <property type="entry name" value="Trafficking protein particle complex subunit 3"/>
    <property type="match status" value="1"/>
</dbReference>
<dbReference type="GO" id="GO:0005783">
    <property type="term" value="C:endoplasmic reticulum"/>
    <property type="evidence" value="ECO:0007669"/>
    <property type="project" value="UniProtKB-SubCell"/>
</dbReference>
<comment type="subunit">
    <text evidence="8">Homodimer.</text>
</comment>
<dbReference type="GO" id="GO:0030008">
    <property type="term" value="C:TRAPP complex"/>
    <property type="evidence" value="ECO:0007669"/>
    <property type="project" value="InterPro"/>
</dbReference>
<proteinExistence type="inferred from homology"/>
<dbReference type="CDD" id="cd14942">
    <property type="entry name" value="TRAPPC3_bet3"/>
    <property type="match status" value="1"/>
</dbReference>